<sequence length="186" mass="20962">MSLQTTAPGPPAPPPLDVRFEWNRDEFARSFDATTRHSRQIPPRWMGWVILGFVCASTARTYVHSAGDAIRFGSITGAVLFVCWLIPYLAGRQYARIKEREIGPDGRLIVTAFSGEGIYRSNGRTEASFAWGSIRRAVETDEFLLLYYRRGNAFFIPRRAIPPKSLGEVRALIRRHLAGRAKLHGD</sequence>
<keyword evidence="4" id="KW-1185">Reference proteome</keyword>
<keyword evidence="1" id="KW-0472">Membrane</keyword>
<evidence type="ECO:0000259" key="2">
    <source>
        <dbReference type="Pfam" id="PF14317"/>
    </source>
</evidence>
<keyword evidence="1" id="KW-0812">Transmembrane</keyword>
<evidence type="ECO:0000313" key="4">
    <source>
        <dbReference type="Proteomes" id="UP000582837"/>
    </source>
</evidence>
<dbReference type="Pfam" id="PF14317">
    <property type="entry name" value="YcxB"/>
    <property type="match status" value="1"/>
</dbReference>
<feature type="transmembrane region" description="Helical" evidence="1">
    <location>
        <begin position="69"/>
        <end position="90"/>
    </location>
</feature>
<protein>
    <recommendedName>
        <fullName evidence="2">YcxB-like C-terminal domain-containing protein</fullName>
    </recommendedName>
</protein>
<proteinExistence type="predicted"/>
<organism evidence="3 4">
    <name type="scientific">Longimicrobium terrae</name>
    <dbReference type="NCBI Taxonomy" id="1639882"/>
    <lineage>
        <taxon>Bacteria</taxon>
        <taxon>Pseudomonadati</taxon>
        <taxon>Gemmatimonadota</taxon>
        <taxon>Longimicrobiia</taxon>
        <taxon>Longimicrobiales</taxon>
        <taxon>Longimicrobiaceae</taxon>
        <taxon>Longimicrobium</taxon>
    </lineage>
</organism>
<name>A0A841H3K0_9BACT</name>
<dbReference type="EMBL" id="JACHIA010000016">
    <property type="protein sequence ID" value="MBB6072580.1"/>
    <property type="molecule type" value="Genomic_DNA"/>
</dbReference>
<accession>A0A841H3K0</accession>
<feature type="transmembrane region" description="Helical" evidence="1">
    <location>
        <begin position="45"/>
        <end position="63"/>
    </location>
</feature>
<dbReference type="RefSeq" id="WP_170032747.1">
    <property type="nucleotide sequence ID" value="NZ_JABDTL010000001.1"/>
</dbReference>
<feature type="domain" description="YcxB-like C-terminal" evidence="2">
    <location>
        <begin position="113"/>
        <end position="173"/>
    </location>
</feature>
<gene>
    <name evidence="3" type="ORF">HNQ61_004243</name>
</gene>
<dbReference type="InterPro" id="IPR025588">
    <property type="entry name" value="YcxB-like_C"/>
</dbReference>
<reference evidence="3 4" key="1">
    <citation type="submission" date="2020-08" db="EMBL/GenBank/DDBJ databases">
        <title>Genomic Encyclopedia of Type Strains, Phase IV (KMG-IV): sequencing the most valuable type-strain genomes for metagenomic binning, comparative biology and taxonomic classification.</title>
        <authorList>
            <person name="Goeker M."/>
        </authorList>
    </citation>
    <scope>NUCLEOTIDE SEQUENCE [LARGE SCALE GENOMIC DNA]</scope>
    <source>
        <strain evidence="3 4">DSM 29007</strain>
    </source>
</reference>
<evidence type="ECO:0000256" key="1">
    <source>
        <dbReference type="SAM" id="Phobius"/>
    </source>
</evidence>
<dbReference type="Proteomes" id="UP000582837">
    <property type="component" value="Unassembled WGS sequence"/>
</dbReference>
<evidence type="ECO:0000313" key="3">
    <source>
        <dbReference type="EMBL" id="MBB6072580.1"/>
    </source>
</evidence>
<dbReference type="AlphaFoldDB" id="A0A841H3K0"/>
<keyword evidence="1" id="KW-1133">Transmembrane helix</keyword>
<comment type="caution">
    <text evidence="3">The sequence shown here is derived from an EMBL/GenBank/DDBJ whole genome shotgun (WGS) entry which is preliminary data.</text>
</comment>